<evidence type="ECO:0000313" key="3">
    <source>
        <dbReference type="EMBL" id="KAJ3434209.1"/>
    </source>
</evidence>
<name>A0AAV7YZT8_9EUKA</name>
<evidence type="ECO:0000313" key="4">
    <source>
        <dbReference type="Proteomes" id="UP001146793"/>
    </source>
</evidence>
<gene>
    <name evidence="3" type="ORF">M0812_20275</name>
</gene>
<feature type="transmembrane region" description="Helical" evidence="2">
    <location>
        <begin position="155"/>
        <end position="173"/>
    </location>
</feature>
<dbReference type="EMBL" id="JANTQA010000045">
    <property type="protein sequence ID" value="KAJ3434209.1"/>
    <property type="molecule type" value="Genomic_DNA"/>
</dbReference>
<feature type="transmembrane region" description="Helical" evidence="2">
    <location>
        <begin position="105"/>
        <end position="124"/>
    </location>
</feature>
<keyword evidence="2" id="KW-1133">Transmembrane helix</keyword>
<dbReference type="AlphaFoldDB" id="A0AAV7YZT8"/>
<comment type="caution">
    <text evidence="3">The sequence shown here is derived from an EMBL/GenBank/DDBJ whole genome shotgun (WGS) entry which is preliminary data.</text>
</comment>
<reference evidence="3" key="1">
    <citation type="submission" date="2022-08" db="EMBL/GenBank/DDBJ databases">
        <title>Novel sulphate-reducing endosymbionts in the free-living metamonad Anaeramoeba.</title>
        <authorList>
            <person name="Jerlstrom-Hultqvist J."/>
            <person name="Cepicka I."/>
            <person name="Gallot-Lavallee L."/>
            <person name="Salas-Leiva D."/>
            <person name="Curtis B.A."/>
            <person name="Zahonova K."/>
            <person name="Pipaliya S."/>
            <person name="Dacks J."/>
            <person name="Roger A.J."/>
        </authorList>
    </citation>
    <scope>NUCLEOTIDE SEQUENCE</scope>
    <source>
        <strain evidence="3">Busselton2</strain>
    </source>
</reference>
<feature type="compositionally biased region" description="Acidic residues" evidence="1">
    <location>
        <begin position="259"/>
        <end position="269"/>
    </location>
</feature>
<feature type="transmembrane region" description="Helical" evidence="2">
    <location>
        <begin position="180"/>
        <end position="198"/>
    </location>
</feature>
<feature type="transmembrane region" description="Helical" evidence="2">
    <location>
        <begin position="36"/>
        <end position="55"/>
    </location>
</feature>
<dbReference type="Proteomes" id="UP001146793">
    <property type="component" value="Unassembled WGS sequence"/>
</dbReference>
<feature type="compositionally biased region" description="Polar residues" evidence="1">
    <location>
        <begin position="244"/>
        <end position="258"/>
    </location>
</feature>
<proteinExistence type="predicted"/>
<evidence type="ECO:0000256" key="1">
    <source>
        <dbReference type="SAM" id="MobiDB-lite"/>
    </source>
</evidence>
<keyword evidence="2" id="KW-0812">Transmembrane</keyword>
<feature type="transmembrane region" description="Helical" evidence="2">
    <location>
        <begin position="75"/>
        <end position="93"/>
    </location>
</feature>
<keyword evidence="2" id="KW-0472">Membrane</keyword>
<accession>A0AAV7YZT8</accession>
<evidence type="ECO:0000256" key="2">
    <source>
        <dbReference type="SAM" id="Phobius"/>
    </source>
</evidence>
<feature type="region of interest" description="Disordered" evidence="1">
    <location>
        <begin position="244"/>
        <end position="281"/>
    </location>
</feature>
<protein>
    <submittedName>
        <fullName evidence="3">Uncharacterized protein</fullName>
    </submittedName>
</protein>
<organism evidence="3 4">
    <name type="scientific">Anaeramoeba flamelloides</name>
    <dbReference type="NCBI Taxonomy" id="1746091"/>
    <lineage>
        <taxon>Eukaryota</taxon>
        <taxon>Metamonada</taxon>
        <taxon>Anaeramoebidae</taxon>
        <taxon>Anaeramoeba</taxon>
    </lineage>
</organism>
<sequence length="281" mass="33756">MCWNLEVSIIFSILELSTIIFLWYRNYSVRDRCYALFFLLVFFIEFSEIFLWITVPESGEFEGKCPSANVFFTSMTYFVAWMQPLGINLYCLFSTIKKQDKSKFYMSVSLASFDYLLHIISYFMEWGEVGSQKNCSVTYGKTDNLHWEWQYNREWYFPNTYNYFVLSIIPFMFYRPWRALINFMFPYMTTLLITFLVFEDSVFPSTWCWTALMILIFFVLDPWTVERDSFKSCFVRKNKKNIESKTPNDLSVSQSEQENLNDDQIDDEIDSRSYDDNEESD</sequence>
<feature type="transmembrane region" description="Helical" evidence="2">
    <location>
        <begin position="6"/>
        <end position="24"/>
    </location>
</feature>
<feature type="transmembrane region" description="Helical" evidence="2">
    <location>
        <begin position="204"/>
        <end position="223"/>
    </location>
</feature>